<protein>
    <submittedName>
        <fullName evidence="2">Uncharacterized protein</fullName>
    </submittedName>
</protein>
<dbReference type="EMBL" id="MASQ01000096">
    <property type="protein sequence ID" value="OCB02435.1"/>
    <property type="molecule type" value="Genomic_DNA"/>
</dbReference>
<sequence length="84" mass="9022">MPVKKLGSKLAQGVRQVQAQQVDTPSPTTEACASAAPDDQAKGSSTAHPDEKPPLSPRASGDERSSTRRSKGHKNLHPRRVWPD</sequence>
<feature type="region of interest" description="Disordered" evidence="1">
    <location>
        <begin position="1"/>
        <end position="84"/>
    </location>
</feature>
<dbReference type="Proteomes" id="UP000093129">
    <property type="component" value="Unassembled WGS sequence"/>
</dbReference>
<proteinExistence type="predicted"/>
<feature type="compositionally biased region" description="Low complexity" evidence="1">
    <location>
        <begin position="11"/>
        <end position="22"/>
    </location>
</feature>
<gene>
    <name evidence="2" type="ORF">BBC27_13360</name>
</gene>
<organism evidence="2 3">
    <name type="scientific">Acidithiobacillus ferrivorans</name>
    <dbReference type="NCBI Taxonomy" id="160808"/>
    <lineage>
        <taxon>Bacteria</taxon>
        <taxon>Pseudomonadati</taxon>
        <taxon>Pseudomonadota</taxon>
        <taxon>Acidithiobacillia</taxon>
        <taxon>Acidithiobacillales</taxon>
        <taxon>Acidithiobacillaceae</taxon>
        <taxon>Acidithiobacillus</taxon>
    </lineage>
</organism>
<evidence type="ECO:0000313" key="2">
    <source>
        <dbReference type="EMBL" id="OCB02435.1"/>
    </source>
</evidence>
<comment type="caution">
    <text evidence="2">The sequence shown here is derived from an EMBL/GenBank/DDBJ whole genome shotgun (WGS) entry which is preliminary data.</text>
</comment>
<accession>A0A1B9BXJ2</accession>
<name>A0A1B9BXJ2_9PROT</name>
<reference evidence="2 3" key="1">
    <citation type="submission" date="2016-07" db="EMBL/GenBank/DDBJ databases">
        <title>Draft genome of a psychrotolerant acidophile Acidithiobacillus ferrivorans strain YL15.</title>
        <authorList>
            <person name="Peng T."/>
            <person name="Ma L."/>
            <person name="Nan M."/>
            <person name="An N."/>
            <person name="Wang M."/>
            <person name="Qiu G."/>
            <person name="Zeng W."/>
        </authorList>
    </citation>
    <scope>NUCLEOTIDE SEQUENCE [LARGE SCALE GENOMIC DNA]</scope>
    <source>
        <strain evidence="2 3">YL15</strain>
    </source>
</reference>
<evidence type="ECO:0000313" key="3">
    <source>
        <dbReference type="Proteomes" id="UP000093129"/>
    </source>
</evidence>
<dbReference type="AlphaFoldDB" id="A0A1B9BXJ2"/>
<feature type="compositionally biased region" description="Basic residues" evidence="1">
    <location>
        <begin position="67"/>
        <end position="84"/>
    </location>
</feature>
<evidence type="ECO:0000256" key="1">
    <source>
        <dbReference type="SAM" id="MobiDB-lite"/>
    </source>
</evidence>